<organism evidence="1 2">
    <name type="scientific">Niallia hominis</name>
    <dbReference type="NCBI Taxonomy" id="3133173"/>
    <lineage>
        <taxon>Bacteria</taxon>
        <taxon>Bacillati</taxon>
        <taxon>Bacillota</taxon>
        <taxon>Bacilli</taxon>
        <taxon>Bacillales</taxon>
        <taxon>Bacillaceae</taxon>
        <taxon>Niallia</taxon>
    </lineage>
</organism>
<protein>
    <submittedName>
        <fullName evidence="1">Uncharacterized protein</fullName>
    </submittedName>
</protein>
<reference evidence="1 2" key="1">
    <citation type="submission" date="2024-03" db="EMBL/GenBank/DDBJ databases">
        <title>Human intestinal bacterial collection.</title>
        <authorList>
            <person name="Pauvert C."/>
            <person name="Hitch T.C.A."/>
            <person name="Clavel T."/>
        </authorList>
    </citation>
    <scope>NUCLEOTIDE SEQUENCE [LARGE SCALE GENOMIC DNA]</scope>
    <source>
        <strain evidence="1 2">CLA-SR-H024</strain>
    </source>
</reference>
<evidence type="ECO:0000313" key="2">
    <source>
        <dbReference type="Proteomes" id="UP001465426"/>
    </source>
</evidence>
<keyword evidence="2" id="KW-1185">Reference proteome</keyword>
<accession>A0ABV1F4V4</accession>
<sequence length="86" mass="9772">MLFGQDFSMDAPVDQFGVASKPIPPFLRTFSPTDGIDKIHTQTFSDHHISVHFRHNQSSFTITIIMHIDGYNQLSYNLTIKISFDG</sequence>
<dbReference type="Proteomes" id="UP001465426">
    <property type="component" value="Unassembled WGS sequence"/>
</dbReference>
<dbReference type="EMBL" id="JBBMFN010000097">
    <property type="protein sequence ID" value="MEQ2468371.1"/>
    <property type="molecule type" value="Genomic_DNA"/>
</dbReference>
<comment type="caution">
    <text evidence="1">The sequence shown here is derived from an EMBL/GenBank/DDBJ whole genome shotgun (WGS) entry which is preliminary data.</text>
</comment>
<gene>
    <name evidence="1" type="ORF">WMO63_22215</name>
</gene>
<proteinExistence type="predicted"/>
<evidence type="ECO:0000313" key="1">
    <source>
        <dbReference type="EMBL" id="MEQ2468371.1"/>
    </source>
</evidence>
<name>A0ABV1F4V4_9BACI</name>